<sequence length="73" mass="8408">MIKPILLSLIIIVCLIINKNLFPNQKGKFGYWIFSILALIIFIIELHNINIPIPDYLASFVKPIRSWIWGGLS</sequence>
<evidence type="ECO:0000313" key="3">
    <source>
        <dbReference type="Proteomes" id="UP000626244"/>
    </source>
</evidence>
<reference evidence="3" key="1">
    <citation type="journal article" date="2019" name="Int. J. Syst. Evol. Microbiol.">
        <title>The Global Catalogue of Microorganisms (GCM) 10K type strain sequencing project: providing services to taxonomists for standard genome sequencing and annotation.</title>
        <authorList>
            <consortium name="The Broad Institute Genomics Platform"/>
            <consortium name="The Broad Institute Genome Sequencing Center for Infectious Disease"/>
            <person name="Wu L."/>
            <person name="Ma J."/>
        </authorList>
    </citation>
    <scope>NUCLEOTIDE SEQUENCE [LARGE SCALE GENOMIC DNA]</scope>
    <source>
        <strain evidence="3">CGMCC 1.14993</strain>
    </source>
</reference>
<keyword evidence="1" id="KW-0812">Transmembrane</keyword>
<gene>
    <name evidence="2" type="ORF">GCM10007380_40350</name>
</gene>
<feature type="transmembrane region" description="Helical" evidence="1">
    <location>
        <begin position="29"/>
        <end position="46"/>
    </location>
</feature>
<accession>A0A8J3AWK0</accession>
<protein>
    <submittedName>
        <fullName evidence="2">Uncharacterized protein</fullName>
    </submittedName>
</protein>
<dbReference type="EMBL" id="BMHB01000004">
    <property type="protein sequence ID" value="GGI17921.1"/>
    <property type="molecule type" value="Genomic_DNA"/>
</dbReference>
<dbReference type="Proteomes" id="UP000626244">
    <property type="component" value="Unassembled WGS sequence"/>
</dbReference>
<keyword evidence="1" id="KW-0472">Membrane</keyword>
<keyword evidence="1" id="KW-1133">Transmembrane helix</keyword>
<comment type="caution">
    <text evidence="2">The sequence shown here is derived from an EMBL/GenBank/DDBJ whole genome shotgun (WGS) entry which is preliminary data.</text>
</comment>
<name>A0A8J3AWK0_9BACI</name>
<evidence type="ECO:0000313" key="2">
    <source>
        <dbReference type="EMBL" id="GGI17921.1"/>
    </source>
</evidence>
<organism evidence="2 3">
    <name type="scientific">Gottfriedia solisilvae</name>
    <dbReference type="NCBI Taxonomy" id="1516104"/>
    <lineage>
        <taxon>Bacteria</taxon>
        <taxon>Bacillati</taxon>
        <taxon>Bacillota</taxon>
        <taxon>Bacilli</taxon>
        <taxon>Bacillales</taxon>
        <taxon>Bacillaceae</taxon>
        <taxon>Gottfriedia</taxon>
    </lineage>
</organism>
<dbReference type="AlphaFoldDB" id="A0A8J3AWK0"/>
<proteinExistence type="predicted"/>
<evidence type="ECO:0000256" key="1">
    <source>
        <dbReference type="SAM" id="Phobius"/>
    </source>
</evidence>
<keyword evidence="3" id="KW-1185">Reference proteome</keyword>